<name>A0A136J9E1_9PEZI</name>
<dbReference type="Proteomes" id="UP000070501">
    <property type="component" value="Unassembled WGS sequence"/>
</dbReference>
<reference evidence="2" key="1">
    <citation type="submission" date="2016-02" db="EMBL/GenBank/DDBJ databases">
        <title>Draft genome sequence of Microdochium bolleyi, a fungal endophyte of beachgrass.</title>
        <authorList>
            <consortium name="DOE Joint Genome Institute"/>
            <person name="David A.S."/>
            <person name="May G."/>
            <person name="Haridas S."/>
            <person name="Lim J."/>
            <person name="Wang M."/>
            <person name="Labutti K."/>
            <person name="Lipzen A."/>
            <person name="Barry K."/>
            <person name="Grigoriev I.V."/>
        </authorList>
    </citation>
    <scope>NUCLEOTIDE SEQUENCE [LARGE SCALE GENOMIC DNA]</scope>
    <source>
        <strain evidence="2">J235TASD1</strain>
    </source>
</reference>
<dbReference type="EMBL" id="KQ964247">
    <property type="protein sequence ID" value="KXJ93789.1"/>
    <property type="molecule type" value="Genomic_DNA"/>
</dbReference>
<sequence length="58" mass="6283">MSSLLGPPHTDCLRSPADWRISCRSPLVLHRITLHHAPRTTSFRACSSSAPGVNVTST</sequence>
<accession>A0A136J9E1</accession>
<keyword evidence="2" id="KW-1185">Reference proteome</keyword>
<evidence type="ECO:0000313" key="1">
    <source>
        <dbReference type="EMBL" id="KXJ93789.1"/>
    </source>
</evidence>
<feature type="non-terminal residue" evidence="1">
    <location>
        <position position="58"/>
    </location>
</feature>
<protein>
    <submittedName>
        <fullName evidence="1">Uncharacterized protein</fullName>
    </submittedName>
</protein>
<proteinExistence type="predicted"/>
<dbReference type="InParanoid" id="A0A136J9E1"/>
<organism evidence="1 2">
    <name type="scientific">Microdochium bolleyi</name>
    <dbReference type="NCBI Taxonomy" id="196109"/>
    <lineage>
        <taxon>Eukaryota</taxon>
        <taxon>Fungi</taxon>
        <taxon>Dikarya</taxon>
        <taxon>Ascomycota</taxon>
        <taxon>Pezizomycotina</taxon>
        <taxon>Sordariomycetes</taxon>
        <taxon>Xylariomycetidae</taxon>
        <taxon>Xylariales</taxon>
        <taxon>Microdochiaceae</taxon>
        <taxon>Microdochium</taxon>
    </lineage>
</organism>
<gene>
    <name evidence="1" type="ORF">Micbo1qcDRAFT_158669</name>
</gene>
<dbReference type="AlphaFoldDB" id="A0A136J9E1"/>
<evidence type="ECO:0000313" key="2">
    <source>
        <dbReference type="Proteomes" id="UP000070501"/>
    </source>
</evidence>